<protein>
    <submittedName>
        <fullName evidence="2">Uncharacterized protein</fullName>
    </submittedName>
</protein>
<accession>A0A087G1A7</accession>
<keyword evidence="3" id="KW-1185">Reference proteome</keyword>
<evidence type="ECO:0000313" key="3">
    <source>
        <dbReference type="Proteomes" id="UP000029120"/>
    </source>
</evidence>
<dbReference type="Proteomes" id="UP000029120">
    <property type="component" value="Unassembled WGS sequence"/>
</dbReference>
<dbReference type="Gramene" id="KFK23659">
    <property type="protein sequence ID" value="KFK23659"/>
    <property type="gene ID" value="AALP_AAs70636U000600"/>
</dbReference>
<proteinExistence type="predicted"/>
<organism evidence="2 3">
    <name type="scientific">Arabis alpina</name>
    <name type="common">Alpine rock-cress</name>
    <dbReference type="NCBI Taxonomy" id="50452"/>
    <lineage>
        <taxon>Eukaryota</taxon>
        <taxon>Viridiplantae</taxon>
        <taxon>Streptophyta</taxon>
        <taxon>Embryophyta</taxon>
        <taxon>Tracheophyta</taxon>
        <taxon>Spermatophyta</taxon>
        <taxon>Magnoliopsida</taxon>
        <taxon>eudicotyledons</taxon>
        <taxon>Gunneridae</taxon>
        <taxon>Pentapetalae</taxon>
        <taxon>rosids</taxon>
        <taxon>malvids</taxon>
        <taxon>Brassicales</taxon>
        <taxon>Brassicaceae</taxon>
        <taxon>Arabideae</taxon>
        <taxon>Arabis</taxon>
    </lineage>
</organism>
<dbReference type="EMBL" id="KL976791">
    <property type="protein sequence ID" value="KFK23659.1"/>
    <property type="molecule type" value="Genomic_DNA"/>
</dbReference>
<keyword evidence="1" id="KW-0812">Transmembrane</keyword>
<evidence type="ECO:0000313" key="2">
    <source>
        <dbReference type="EMBL" id="KFK23659.1"/>
    </source>
</evidence>
<keyword evidence="1" id="KW-0472">Membrane</keyword>
<name>A0A087G1A7_ARAAL</name>
<gene>
    <name evidence="2" type="ORF">AALP_AAs70636U000600</name>
</gene>
<dbReference type="AlphaFoldDB" id="A0A087G1A7"/>
<evidence type="ECO:0000256" key="1">
    <source>
        <dbReference type="SAM" id="Phobius"/>
    </source>
</evidence>
<sequence length="100" mass="11345">MVTTEFQSLGRVDGHKLQVKAFGGWITLAVPVVINRMSCFQFQFHFSYVLVLGGGDRRDDFVGGGGRRFLFFLFGLCLRLGFWLEFGSSVSTLRFSPLWL</sequence>
<keyword evidence="1" id="KW-1133">Transmembrane helix</keyword>
<feature type="transmembrane region" description="Helical" evidence="1">
    <location>
        <begin position="69"/>
        <end position="86"/>
    </location>
</feature>
<reference evidence="3" key="1">
    <citation type="journal article" date="2015" name="Nat. Plants">
        <title>Genome expansion of Arabis alpina linked with retrotransposition and reduced symmetric DNA methylation.</title>
        <authorList>
            <person name="Willing E.M."/>
            <person name="Rawat V."/>
            <person name="Mandakova T."/>
            <person name="Maumus F."/>
            <person name="James G.V."/>
            <person name="Nordstroem K.J."/>
            <person name="Becker C."/>
            <person name="Warthmann N."/>
            <person name="Chica C."/>
            <person name="Szarzynska B."/>
            <person name="Zytnicki M."/>
            <person name="Albani M.C."/>
            <person name="Kiefer C."/>
            <person name="Bergonzi S."/>
            <person name="Castaings L."/>
            <person name="Mateos J.L."/>
            <person name="Berns M.C."/>
            <person name="Bujdoso N."/>
            <person name="Piofczyk T."/>
            <person name="de Lorenzo L."/>
            <person name="Barrero-Sicilia C."/>
            <person name="Mateos I."/>
            <person name="Piednoel M."/>
            <person name="Hagmann J."/>
            <person name="Chen-Min-Tao R."/>
            <person name="Iglesias-Fernandez R."/>
            <person name="Schuster S.C."/>
            <person name="Alonso-Blanco C."/>
            <person name="Roudier F."/>
            <person name="Carbonero P."/>
            <person name="Paz-Ares J."/>
            <person name="Davis S.J."/>
            <person name="Pecinka A."/>
            <person name="Quesneville H."/>
            <person name="Colot V."/>
            <person name="Lysak M.A."/>
            <person name="Weigel D."/>
            <person name="Coupland G."/>
            <person name="Schneeberger K."/>
        </authorList>
    </citation>
    <scope>NUCLEOTIDE SEQUENCE [LARGE SCALE GENOMIC DNA]</scope>
    <source>
        <strain evidence="3">cv. Pajares</strain>
    </source>
</reference>